<organism evidence="7 8">
    <name type="scientific">Phenylobacterium montanum</name>
    <dbReference type="NCBI Taxonomy" id="2823693"/>
    <lineage>
        <taxon>Bacteria</taxon>
        <taxon>Pseudomonadati</taxon>
        <taxon>Pseudomonadota</taxon>
        <taxon>Alphaproteobacteria</taxon>
        <taxon>Caulobacterales</taxon>
        <taxon>Caulobacteraceae</taxon>
        <taxon>Phenylobacterium</taxon>
    </lineage>
</organism>
<dbReference type="GO" id="GO:0016787">
    <property type="term" value="F:hydrolase activity"/>
    <property type="evidence" value="ECO:0007669"/>
    <property type="project" value="TreeGrafter"/>
</dbReference>
<feature type="transmembrane region" description="Helical" evidence="6">
    <location>
        <begin position="193"/>
        <end position="210"/>
    </location>
</feature>
<evidence type="ECO:0000313" key="8">
    <source>
        <dbReference type="Proteomes" id="UP000676409"/>
    </source>
</evidence>
<evidence type="ECO:0000256" key="3">
    <source>
        <dbReference type="ARBA" id="ARBA00022692"/>
    </source>
</evidence>
<dbReference type="EMBL" id="CP073078">
    <property type="protein sequence ID" value="QUD86872.1"/>
    <property type="molecule type" value="Genomic_DNA"/>
</dbReference>
<dbReference type="PANTHER" id="PTHR31885:SF6">
    <property type="entry name" value="GH04784P"/>
    <property type="match status" value="1"/>
</dbReference>
<accession>A0A975FXR1</accession>
<comment type="subcellular location">
    <subcellularLocation>
        <location evidence="1">Membrane</location>
        <topology evidence="1">Multi-pass membrane protein</topology>
    </subcellularLocation>
</comment>
<dbReference type="Proteomes" id="UP000676409">
    <property type="component" value="Chromosome"/>
</dbReference>
<feature type="transmembrane region" description="Helical" evidence="6">
    <location>
        <begin position="76"/>
        <end position="96"/>
    </location>
</feature>
<dbReference type="KEGG" id="caul:KCG34_17585"/>
<dbReference type="Pfam" id="PF07947">
    <property type="entry name" value="YhhN"/>
    <property type="match status" value="1"/>
</dbReference>
<feature type="transmembrane region" description="Helical" evidence="6">
    <location>
        <begin position="135"/>
        <end position="156"/>
    </location>
</feature>
<gene>
    <name evidence="7" type="ORF">KCG34_17585</name>
</gene>
<dbReference type="PANTHER" id="PTHR31885">
    <property type="entry name" value="GH04784P"/>
    <property type="match status" value="1"/>
</dbReference>
<comment type="similarity">
    <text evidence="2">Belongs to the TMEM86 family.</text>
</comment>
<evidence type="ECO:0000256" key="4">
    <source>
        <dbReference type="ARBA" id="ARBA00022989"/>
    </source>
</evidence>
<keyword evidence="3 6" id="KW-0812">Transmembrane</keyword>
<keyword evidence="8" id="KW-1185">Reference proteome</keyword>
<evidence type="ECO:0000256" key="1">
    <source>
        <dbReference type="ARBA" id="ARBA00004141"/>
    </source>
</evidence>
<dbReference type="RefSeq" id="WP_211936924.1">
    <property type="nucleotide sequence ID" value="NZ_CP073078.1"/>
</dbReference>
<keyword evidence="4 6" id="KW-1133">Transmembrane helix</keyword>
<sequence>MSFSTLLIGLSAAAGVGYVFLLERPPGALRTLVKTLAVAALAALAYLRDAPTGLVVALALSAAGDAFLAGDPDRWLPLGLGAFLLAHVAYVWQFLHDGGGRAALAAEPVRAGGVIMAFAAGIMMLAWLWRSLGALRPAVAVYALALSAMVAAAFTLPKFLAPAMAGAVMFMASDAILSAELFKGLRSRLSTHAVWGLYYGAQAAIAYAYLR</sequence>
<evidence type="ECO:0000256" key="6">
    <source>
        <dbReference type="SAM" id="Phobius"/>
    </source>
</evidence>
<dbReference type="GO" id="GO:0016020">
    <property type="term" value="C:membrane"/>
    <property type="evidence" value="ECO:0007669"/>
    <property type="project" value="UniProtKB-SubCell"/>
</dbReference>
<evidence type="ECO:0000256" key="5">
    <source>
        <dbReference type="ARBA" id="ARBA00023136"/>
    </source>
</evidence>
<dbReference type="InterPro" id="IPR012506">
    <property type="entry name" value="TMEM86B-like"/>
</dbReference>
<reference evidence="7" key="1">
    <citation type="submission" date="2021-04" db="EMBL/GenBank/DDBJ databases">
        <title>The complete genome sequence of Caulobacter sp. S6.</title>
        <authorList>
            <person name="Tang Y."/>
            <person name="Ouyang W."/>
            <person name="Liu Q."/>
            <person name="Huang B."/>
            <person name="Guo Z."/>
            <person name="Lei P."/>
        </authorList>
    </citation>
    <scope>NUCLEOTIDE SEQUENCE</scope>
    <source>
        <strain evidence="7">S6</strain>
    </source>
</reference>
<name>A0A975FXR1_9CAUL</name>
<evidence type="ECO:0000313" key="7">
    <source>
        <dbReference type="EMBL" id="QUD86872.1"/>
    </source>
</evidence>
<protein>
    <submittedName>
        <fullName evidence="7">Lysoplasmalogenase</fullName>
    </submittedName>
</protein>
<feature type="transmembrane region" description="Helical" evidence="6">
    <location>
        <begin position="108"/>
        <end position="129"/>
    </location>
</feature>
<evidence type="ECO:0000256" key="2">
    <source>
        <dbReference type="ARBA" id="ARBA00007375"/>
    </source>
</evidence>
<keyword evidence="5 6" id="KW-0472">Membrane</keyword>
<dbReference type="AlphaFoldDB" id="A0A975FXR1"/>
<proteinExistence type="inferred from homology"/>